<accession>A0A1I4XHT7</accession>
<dbReference type="GO" id="GO:0004519">
    <property type="term" value="F:endonuclease activity"/>
    <property type="evidence" value="ECO:0007669"/>
    <property type="project" value="UniProtKB-KW"/>
</dbReference>
<dbReference type="PROSITE" id="PS50164">
    <property type="entry name" value="GIY_YIG"/>
    <property type="match status" value="1"/>
</dbReference>
<dbReference type="CDD" id="cd10456">
    <property type="entry name" value="GIY-YIG_UPF0213"/>
    <property type="match status" value="1"/>
</dbReference>
<evidence type="ECO:0000256" key="1">
    <source>
        <dbReference type="ARBA" id="ARBA00007435"/>
    </source>
</evidence>
<evidence type="ECO:0000256" key="2">
    <source>
        <dbReference type="SAM" id="MobiDB-lite"/>
    </source>
</evidence>
<comment type="similarity">
    <text evidence="1">Belongs to the UPF0213 family.</text>
</comment>
<sequence length="119" mass="13497">MALVPLLQQQRPHEPPGTGSSLTVPEWQLYILRTAYGVLYTGITTDVARRMSMHQNGKGAKSLRGKGPLELMFQFAAGDRSSASHLEYHVKQLTRLQKLRLISERPPCLNDWLIRIRSD</sequence>
<name>A0A1I4XHT7_9GAMM</name>
<keyword evidence="4" id="KW-0540">Nuclease</keyword>
<keyword evidence="4" id="KW-0378">Hydrolase</keyword>
<dbReference type="AlphaFoldDB" id="A0A1I4XHT7"/>
<dbReference type="EMBL" id="FOVC01000004">
    <property type="protein sequence ID" value="SFN25441.1"/>
    <property type="molecule type" value="Genomic_DNA"/>
</dbReference>
<dbReference type="STRING" id="1367852.SAMN05216516_104156"/>
<dbReference type="PANTHER" id="PTHR34477:SF1">
    <property type="entry name" value="UPF0213 PROTEIN YHBQ"/>
    <property type="match status" value="1"/>
</dbReference>
<keyword evidence="4" id="KW-0255">Endonuclease</keyword>
<keyword evidence="5" id="KW-1185">Reference proteome</keyword>
<dbReference type="SUPFAM" id="SSF82771">
    <property type="entry name" value="GIY-YIG endonuclease"/>
    <property type="match status" value="1"/>
</dbReference>
<gene>
    <name evidence="4" type="ORF">SAMN05216516_104156</name>
</gene>
<dbReference type="Proteomes" id="UP000242222">
    <property type="component" value="Unassembled WGS sequence"/>
</dbReference>
<dbReference type="InterPro" id="IPR000305">
    <property type="entry name" value="GIY-YIG_endonuc"/>
</dbReference>
<organism evidence="4 5">
    <name type="scientific">Izhakiella capsodis</name>
    <dbReference type="NCBI Taxonomy" id="1367852"/>
    <lineage>
        <taxon>Bacteria</taxon>
        <taxon>Pseudomonadati</taxon>
        <taxon>Pseudomonadota</taxon>
        <taxon>Gammaproteobacteria</taxon>
        <taxon>Enterobacterales</taxon>
        <taxon>Erwiniaceae</taxon>
        <taxon>Izhakiella</taxon>
    </lineage>
</organism>
<feature type="region of interest" description="Disordered" evidence="2">
    <location>
        <begin position="1"/>
        <end position="20"/>
    </location>
</feature>
<dbReference type="OrthoDB" id="9797095at2"/>
<dbReference type="InterPro" id="IPR035901">
    <property type="entry name" value="GIY-YIG_endonuc_sf"/>
</dbReference>
<dbReference type="Pfam" id="PF01541">
    <property type="entry name" value="GIY-YIG"/>
    <property type="match status" value="1"/>
</dbReference>
<feature type="domain" description="GIY-YIG" evidence="3">
    <location>
        <begin position="25"/>
        <end position="100"/>
    </location>
</feature>
<protein>
    <submittedName>
        <fullName evidence="4">Putative endonuclease</fullName>
    </submittedName>
</protein>
<dbReference type="InterPro" id="IPR050190">
    <property type="entry name" value="UPF0213_domain"/>
</dbReference>
<evidence type="ECO:0000313" key="5">
    <source>
        <dbReference type="Proteomes" id="UP000242222"/>
    </source>
</evidence>
<reference evidence="5" key="1">
    <citation type="submission" date="2016-10" db="EMBL/GenBank/DDBJ databases">
        <authorList>
            <person name="Varghese N."/>
            <person name="Submissions S."/>
        </authorList>
    </citation>
    <scope>NUCLEOTIDE SEQUENCE [LARGE SCALE GENOMIC DNA]</scope>
    <source>
        <strain evidence="5">N6PO6</strain>
    </source>
</reference>
<proteinExistence type="inferred from homology"/>
<dbReference type="RefSeq" id="WP_092877051.1">
    <property type="nucleotide sequence ID" value="NZ_FOVC01000004.1"/>
</dbReference>
<dbReference type="PANTHER" id="PTHR34477">
    <property type="entry name" value="UPF0213 PROTEIN YHBQ"/>
    <property type="match status" value="1"/>
</dbReference>
<dbReference type="Gene3D" id="3.40.1440.10">
    <property type="entry name" value="GIY-YIG endonuclease"/>
    <property type="match status" value="1"/>
</dbReference>
<evidence type="ECO:0000259" key="3">
    <source>
        <dbReference type="PROSITE" id="PS50164"/>
    </source>
</evidence>
<evidence type="ECO:0000313" key="4">
    <source>
        <dbReference type="EMBL" id="SFN25441.1"/>
    </source>
</evidence>